<dbReference type="EMBL" id="JAAVJI010000006">
    <property type="protein sequence ID" value="NJP01591.1"/>
    <property type="molecule type" value="Genomic_DNA"/>
</dbReference>
<accession>A0ABX0YDV3</accession>
<keyword evidence="1" id="KW-0233">DNA recombination</keyword>
<protein>
    <recommendedName>
        <fullName evidence="4">Integrase</fullName>
    </recommendedName>
</protein>
<evidence type="ECO:0008006" key="4">
    <source>
        <dbReference type="Google" id="ProtNLM"/>
    </source>
</evidence>
<dbReference type="SUPFAM" id="SSF56349">
    <property type="entry name" value="DNA breaking-rejoining enzymes"/>
    <property type="match status" value="1"/>
</dbReference>
<dbReference type="Pfam" id="PF13009">
    <property type="entry name" value="Integrase_2"/>
    <property type="match status" value="1"/>
</dbReference>
<dbReference type="InterPro" id="IPR024965">
    <property type="entry name" value="Putative_integrase"/>
</dbReference>
<dbReference type="Gene3D" id="1.10.443.10">
    <property type="entry name" value="Intergrase catalytic core"/>
    <property type="match status" value="1"/>
</dbReference>
<reference evidence="2 3" key="1">
    <citation type="submission" date="2020-03" db="EMBL/GenBank/DDBJ databases">
        <authorList>
            <person name="Wang L."/>
            <person name="He N."/>
            <person name="Li Y."/>
            <person name="Fang Y."/>
            <person name="Zhang F."/>
        </authorList>
    </citation>
    <scope>NUCLEOTIDE SEQUENCE [LARGE SCALE GENOMIC DNA]</scope>
    <source>
        <strain evidence="3">hsmgli-8</strain>
    </source>
</reference>
<evidence type="ECO:0000313" key="3">
    <source>
        <dbReference type="Proteomes" id="UP000746535"/>
    </source>
</evidence>
<evidence type="ECO:0000256" key="1">
    <source>
        <dbReference type="ARBA" id="ARBA00023172"/>
    </source>
</evidence>
<dbReference type="Proteomes" id="UP000746535">
    <property type="component" value="Unassembled WGS sequence"/>
</dbReference>
<dbReference type="InterPro" id="IPR011010">
    <property type="entry name" value="DNA_brk_join_enz"/>
</dbReference>
<dbReference type="InterPro" id="IPR028229">
    <property type="entry name" value="Integrase_rpt"/>
</dbReference>
<organism evidence="2 3">
    <name type="scientific">Pseudomonas quercus</name>
    <dbReference type="NCBI Taxonomy" id="2722792"/>
    <lineage>
        <taxon>Bacteria</taxon>
        <taxon>Pseudomonadati</taxon>
        <taxon>Pseudomonadota</taxon>
        <taxon>Gammaproteobacteria</taxon>
        <taxon>Pseudomonadales</taxon>
        <taxon>Pseudomonadaceae</taxon>
        <taxon>Pseudomonas</taxon>
    </lineage>
</organism>
<name>A0ABX0YDV3_9PSED</name>
<sequence>MVVKENKFYSLSEARAAVRALGITTVAEYLLRYKEDPRLPSSLPRQYEGEWKSWYDLLSRKKKNFYTYEEAKIAIKKLGIKSTKEYASRYKENPRLPCSPAHHYAEWSGYDSYMGIQKHYKTFKEAHTATLKHNFKNKKDYMENCKKKDTLLSVSPYNLYEEWISWDHYLGKVPKQTKYVYEELCKVVVENNADTVEKYNELYKNDIRVPVYSSLKKKYKGQYTGIKSLFHPPTKIYSYQEAVDAVRILDIRSRDEFFKFHKQDPSLPFNPALYYTREWKSWNHFLPKKKRYITFREAHEATQRLGIKTKAEYLQRFLEDDSLPRRPEIEYKKKWPAGGWADFLKISYYGNREVASQAARDLGISSLKEYYEQKSSDLRLPPNLFKAYPECSTFKDFIIPKKCSTLKELKLVVKVLGIKNSVEYRVACSEHSCLPSAPYRSFPDEWTDWYDFCDILKPHDYETAKKIAQSAKLAGMKEYKDFVKKYNDPRLPLTPDKVYNEEWVNWPNFLGKAERYTLSTIPSSHEAWRPEFADFLREKRGASVKENFLVRILRDFVIPMGLSNDPKIFYTLDKFHISDFEIYIESLRDTLQRKVYNCAQEFSTFFLSKYFSIVCEETGTEEIAPVAKNPFRGFSKKLAQVASNSETDKPALSYSHICRLRDWIIPENSESFSELAHLQRFGSDWYDCAESILDPDDKNCVFRVKDGKYQIWYPANWLHSYALASVPLRGRQIAYNDSGEGDLEIPVIENGVIVWVPNQSNLAGKTDKQGFLKKYPNNEIGMHITSNKTSIKRASYSVPWMPEKLALWVIRLREWQTKYNPIERPMPWTETHFTKLANSDLVKKGSNCFLFRDFGSEECPGSFSHKLGQRISIALYNSQPSNISLATLVGDVDKISSYYTIYTPHTMRVSLITAYVMEFRMPISAIMKMAGHSSLIMSLYYVKVNGELLRAKFSEGEKRALAEQATATFHMLEQERLNNIQSDFVINNEEAITRFMGKIAPGSALFRDFGICPFASNRCSDGYGENGNYERVPAGYLGSENCVRCRHLVSGPVFLGGLLSLANEISLAATKAFEQLSEIGDTLKDLKEKIREQDDLQFDQLSAGLTFDPATRNHLEVESIRVEGLSEASSRKADIYLSDMNAINRLIVKCISVLGQGSLNAEHQPLQLVFQAEHETVVSFDEVSLFQQYSEVCENAEIYVSANADLAITPRSQLLDRMLHRNKLKPLMFELSNKQQLSLGNQLVKLMLTRTQSWSKLNKLIDGDLLMQDLPVSERLTSDAIKVLLKGKKAEEVITTISAENPETAKTPKRRTERRVALIEYEDA</sequence>
<gene>
    <name evidence="2" type="ORF">HBH25_12120</name>
</gene>
<comment type="caution">
    <text evidence="2">The sequence shown here is derived from an EMBL/GenBank/DDBJ whole genome shotgun (WGS) entry which is preliminary data.</text>
</comment>
<dbReference type="InterPro" id="IPR013762">
    <property type="entry name" value="Integrase-like_cat_sf"/>
</dbReference>
<dbReference type="Pfam" id="PF14882">
    <property type="entry name" value="INT_rpt"/>
    <property type="match status" value="4"/>
</dbReference>
<dbReference type="RefSeq" id="WP_168084168.1">
    <property type="nucleotide sequence ID" value="NZ_JAAVJI010000006.1"/>
</dbReference>
<evidence type="ECO:0000313" key="2">
    <source>
        <dbReference type="EMBL" id="NJP01591.1"/>
    </source>
</evidence>
<proteinExistence type="predicted"/>
<keyword evidence="3" id="KW-1185">Reference proteome</keyword>